<reference evidence="1 2" key="1">
    <citation type="submission" date="2019-12" db="EMBL/GenBank/DDBJ databases">
        <title>Full genome sequence of a Bacillus safensis strain isolated from commercially available natto in Indonesia.</title>
        <authorList>
            <person name="Yoshida M."/>
            <person name="Uomi M."/>
            <person name="Waturangi D."/>
            <person name="Ekaputri J.J."/>
            <person name="Setiamarga D.H.E."/>
        </authorList>
    </citation>
    <scope>NUCLEOTIDE SEQUENCE [LARGE SCALE GENOMIC DNA]</scope>
    <source>
        <strain evidence="1 2">IDN1</strain>
    </source>
</reference>
<evidence type="ECO:0000313" key="2">
    <source>
        <dbReference type="Proteomes" id="UP000464658"/>
    </source>
</evidence>
<evidence type="ECO:0008006" key="3">
    <source>
        <dbReference type="Google" id="ProtNLM"/>
    </source>
</evidence>
<accession>A0A5S9MHP6</accession>
<evidence type="ECO:0000313" key="1">
    <source>
        <dbReference type="EMBL" id="BBP92315.1"/>
    </source>
</evidence>
<dbReference type="PANTHER" id="PTHR42927">
    <property type="entry name" value="HELICASE SUPERFAMILY 1 AND 2 DOMAIN-CONTAINING PROTEIN"/>
    <property type="match status" value="1"/>
</dbReference>
<dbReference type="EMBL" id="AP021906">
    <property type="protein sequence ID" value="BBP92315.1"/>
    <property type="molecule type" value="Genomic_DNA"/>
</dbReference>
<name>A0A5S9MHP6_BACIA</name>
<protein>
    <recommendedName>
        <fullName evidence="3">Helicase ATP-binding domain-containing protein</fullName>
    </recommendedName>
</protein>
<dbReference type="Proteomes" id="UP000464658">
    <property type="component" value="Chromosome"/>
</dbReference>
<dbReference type="PANTHER" id="PTHR42927:SF1">
    <property type="entry name" value="HELICASE SUPERFAMILY 1 AND 2 DOMAIN-CONTAINING PROTEIN"/>
    <property type="match status" value="1"/>
</dbReference>
<dbReference type="AlphaFoldDB" id="A0A5S9MHP6"/>
<sequence length="123" mass="14160">MKKNLVDVDEKIVEAILKSGKQDNVSFFAFTATPKPKTLEKFGTVGIDGKPEAFHQYTMRQAIEEGFILDVLENYTTYKTFWKIAKTVDDDPEVSKKQATKKSLLNTFHCIRTALNKKKRNYH</sequence>
<gene>
    <name evidence="1" type="ORF">BsIDN1_59330</name>
</gene>
<organism evidence="1 2">
    <name type="scientific">Bacillus safensis</name>
    <dbReference type="NCBI Taxonomy" id="561879"/>
    <lineage>
        <taxon>Bacteria</taxon>
        <taxon>Bacillati</taxon>
        <taxon>Bacillota</taxon>
        <taxon>Bacilli</taxon>
        <taxon>Bacillales</taxon>
        <taxon>Bacillaceae</taxon>
        <taxon>Bacillus</taxon>
    </lineage>
</organism>
<proteinExistence type="predicted"/>